<feature type="compositionally biased region" description="Acidic residues" evidence="1">
    <location>
        <begin position="30"/>
        <end position="39"/>
    </location>
</feature>
<keyword evidence="2" id="KW-0812">Transmembrane</keyword>
<feature type="region of interest" description="Disordered" evidence="1">
    <location>
        <begin position="1"/>
        <end position="58"/>
    </location>
</feature>
<dbReference type="InterPro" id="IPR012338">
    <property type="entry name" value="Beta-lactam/transpept-like"/>
</dbReference>
<dbReference type="AlphaFoldDB" id="A0A498CB90"/>
<dbReference type="RefSeq" id="WP_121057542.1">
    <property type="nucleotide sequence ID" value="NZ_RCDB01000001.1"/>
</dbReference>
<keyword evidence="2" id="KW-1133">Transmembrane helix</keyword>
<feature type="domain" description="Peptidase S11 D-alanyl-D-alanine carboxypeptidase A N-terminal" evidence="3">
    <location>
        <begin position="141"/>
        <end position="340"/>
    </location>
</feature>
<keyword evidence="5" id="KW-1185">Reference proteome</keyword>
<dbReference type="Gene3D" id="3.40.710.10">
    <property type="entry name" value="DD-peptidase/beta-lactamase superfamily"/>
    <property type="match status" value="1"/>
</dbReference>
<sequence length="476" mass="49229">MTTPSPDALDASDPPTSGDRDAVDPPTPDDASDPLDDFADLLRDGGDANVHRTPPVRDPARRRRAWRALIAVCVVIVVIAGLVGGYVAWALNAPLPAPVGTTRELPPPTAGATALALPTDGAYAISVAGGADYLGEAASGIWQAGAQDEVRSIASITKLITALVVLDRHPLADASDPGPTLTFDAADHKLYDKYYVMDATIAEMPTGTTMSLHDALATMLIPSASNYAEAVAEWAFGSTGGFASAARRWLAANGLTQTTIVEPTGIDPRNTSTALDMIALGRLAAANPAIVAITGTGQATFDGPGTIVNTNRMLRTHGITGLKTGTLDEAGSNLLYTATLDVGIGEPLSVVGVLLGATSSASVDAGVGGLLDSIVRGFRDVEVARAGTVLGHYATVWGDEVELVVGETATLHVWSDTPIAATTDIREPTRWTDGEQIGTVTLTAGPQSVTVPVVVRGSITEPDSRWRLEHPAELVG</sequence>
<evidence type="ECO:0000256" key="2">
    <source>
        <dbReference type="SAM" id="Phobius"/>
    </source>
</evidence>
<dbReference type="GO" id="GO:0006508">
    <property type="term" value="P:proteolysis"/>
    <property type="evidence" value="ECO:0007669"/>
    <property type="project" value="InterPro"/>
</dbReference>
<dbReference type="Pfam" id="PF00768">
    <property type="entry name" value="Peptidase_S11"/>
    <property type="match status" value="1"/>
</dbReference>
<evidence type="ECO:0000313" key="4">
    <source>
        <dbReference type="EMBL" id="RLK52743.1"/>
    </source>
</evidence>
<dbReference type="EMBL" id="RCDB01000001">
    <property type="protein sequence ID" value="RLK52743.1"/>
    <property type="molecule type" value="Genomic_DNA"/>
</dbReference>
<keyword evidence="2" id="KW-0472">Membrane</keyword>
<feature type="compositionally biased region" description="Low complexity" evidence="1">
    <location>
        <begin position="1"/>
        <end position="17"/>
    </location>
</feature>
<evidence type="ECO:0000256" key="1">
    <source>
        <dbReference type="SAM" id="MobiDB-lite"/>
    </source>
</evidence>
<feature type="compositionally biased region" description="Basic and acidic residues" evidence="1">
    <location>
        <begin position="40"/>
        <end position="50"/>
    </location>
</feature>
<evidence type="ECO:0000259" key="3">
    <source>
        <dbReference type="Pfam" id="PF00768"/>
    </source>
</evidence>
<dbReference type="Proteomes" id="UP000273158">
    <property type="component" value="Unassembled WGS sequence"/>
</dbReference>
<keyword evidence="4" id="KW-0121">Carboxypeptidase</keyword>
<comment type="caution">
    <text evidence="4">The sequence shown here is derived from an EMBL/GenBank/DDBJ whole genome shotgun (WGS) entry which is preliminary data.</text>
</comment>
<organism evidence="4 5">
    <name type="scientific">Microbacterium telephonicum</name>
    <dbReference type="NCBI Taxonomy" id="1714841"/>
    <lineage>
        <taxon>Bacteria</taxon>
        <taxon>Bacillati</taxon>
        <taxon>Actinomycetota</taxon>
        <taxon>Actinomycetes</taxon>
        <taxon>Micrococcales</taxon>
        <taxon>Microbacteriaceae</taxon>
        <taxon>Microbacterium</taxon>
    </lineage>
</organism>
<feature type="transmembrane region" description="Helical" evidence="2">
    <location>
        <begin position="68"/>
        <end position="89"/>
    </location>
</feature>
<dbReference type="GO" id="GO:0009002">
    <property type="term" value="F:serine-type D-Ala-D-Ala carboxypeptidase activity"/>
    <property type="evidence" value="ECO:0007669"/>
    <property type="project" value="InterPro"/>
</dbReference>
<dbReference type="InterPro" id="IPR001967">
    <property type="entry name" value="Peptidase_S11_N"/>
</dbReference>
<evidence type="ECO:0000313" key="5">
    <source>
        <dbReference type="Proteomes" id="UP000273158"/>
    </source>
</evidence>
<keyword evidence="4" id="KW-0645">Protease</keyword>
<accession>A0A498CB90</accession>
<dbReference type="SUPFAM" id="SSF56601">
    <property type="entry name" value="beta-lactamase/transpeptidase-like"/>
    <property type="match status" value="1"/>
</dbReference>
<name>A0A498CB90_9MICO</name>
<dbReference type="OrthoDB" id="5241551at2"/>
<protein>
    <submittedName>
        <fullName evidence="4">D-alanyl-D-alanine carboxypeptidase (Penicillin-binding protein 5/6)</fullName>
    </submittedName>
</protein>
<keyword evidence="4" id="KW-0378">Hydrolase</keyword>
<reference evidence="4 5" key="1">
    <citation type="journal article" date="2015" name="Stand. Genomic Sci.">
        <title>Genomic Encyclopedia of Bacterial and Archaeal Type Strains, Phase III: the genomes of soil and plant-associated and newly described type strains.</title>
        <authorList>
            <person name="Whitman W.B."/>
            <person name="Woyke T."/>
            <person name="Klenk H.P."/>
            <person name="Zhou Y."/>
            <person name="Lilburn T.G."/>
            <person name="Beck B.J."/>
            <person name="De Vos P."/>
            <person name="Vandamme P."/>
            <person name="Eisen J.A."/>
            <person name="Garrity G."/>
            <person name="Hugenholtz P."/>
            <person name="Kyrpides N.C."/>
        </authorList>
    </citation>
    <scope>NUCLEOTIDE SEQUENCE [LARGE SCALE GENOMIC DNA]</scope>
    <source>
        <strain evidence="4 5">S2T63</strain>
    </source>
</reference>
<gene>
    <name evidence="4" type="ORF">C7474_0700</name>
</gene>
<proteinExistence type="predicted"/>